<organism evidence="3 4">
    <name type="scientific">Bacillus paralicheniformis</name>
    <dbReference type="NCBI Taxonomy" id="1648923"/>
    <lineage>
        <taxon>Bacteria</taxon>
        <taxon>Bacillati</taxon>
        <taxon>Bacillota</taxon>
        <taxon>Bacilli</taxon>
        <taxon>Bacillales</taxon>
        <taxon>Bacillaceae</taxon>
        <taxon>Bacillus</taxon>
    </lineage>
</organism>
<comment type="caution">
    <text evidence="3">The sequence shown here is derived from an EMBL/GenBank/DDBJ whole genome shotgun (WGS) entry which is preliminary data.</text>
</comment>
<dbReference type="PANTHER" id="PTHR42776:SF27">
    <property type="entry name" value="DIPEPTIDYL PEPTIDASE FAMILY MEMBER 6"/>
    <property type="match status" value="1"/>
</dbReference>
<dbReference type="Proteomes" id="UP000185604">
    <property type="component" value="Unassembled WGS sequence"/>
</dbReference>
<dbReference type="AlphaFoldDB" id="A0A7Z0WWG7"/>
<dbReference type="SUPFAM" id="SSF53474">
    <property type="entry name" value="alpha/beta-Hydrolases"/>
    <property type="match status" value="1"/>
</dbReference>
<dbReference type="GO" id="GO:0006508">
    <property type="term" value="P:proteolysis"/>
    <property type="evidence" value="ECO:0007669"/>
    <property type="project" value="InterPro"/>
</dbReference>
<dbReference type="InterPro" id="IPR001375">
    <property type="entry name" value="Peptidase_S9_cat"/>
</dbReference>
<sequence>MMEKWVGKPERDYEKLKADSPVTYLENMTQPMLIIQGANDPRVVKEESDQVVDRLKARGRNIEYLVLENEGHGFSKTENKIKAYHKIFEFFESNRLYLAAQLEE</sequence>
<dbReference type="Gene3D" id="3.40.50.1820">
    <property type="entry name" value="alpha/beta hydrolase"/>
    <property type="match status" value="1"/>
</dbReference>
<keyword evidence="1" id="KW-0378">Hydrolase</keyword>
<dbReference type="Pfam" id="PF00326">
    <property type="entry name" value="Peptidase_S9"/>
    <property type="match status" value="1"/>
</dbReference>
<feature type="domain" description="Peptidase S9 prolyl oligopeptidase catalytic" evidence="2">
    <location>
        <begin position="7"/>
        <end position="93"/>
    </location>
</feature>
<name>A0A7Z0WWG7_9BACI</name>
<evidence type="ECO:0000313" key="3">
    <source>
        <dbReference type="EMBL" id="OLF89308.1"/>
    </source>
</evidence>
<gene>
    <name evidence="3" type="ORF">B4121_3701</name>
</gene>
<evidence type="ECO:0000256" key="1">
    <source>
        <dbReference type="ARBA" id="ARBA00022801"/>
    </source>
</evidence>
<reference evidence="3 4" key="1">
    <citation type="journal article" date="2016" name="Front. Microbiol.">
        <title>High-Level Heat Resistance of Spores of Bacillus amyloliquefaciens and Bacillus licheniformis Results from the Presence of a spoVA Operon in a Tn1546 Transposon.</title>
        <authorList>
            <person name="Berendsen E.M."/>
            <person name="Koning R.A."/>
            <person name="Boekhorst J."/>
            <person name="de Jong A."/>
            <person name="Kuipers O.P."/>
            <person name="Wells-Bennik M.H."/>
        </authorList>
    </citation>
    <scope>NUCLEOTIDE SEQUENCE [LARGE SCALE GENOMIC DNA]</scope>
    <source>
        <strain evidence="3 4">B4121</strain>
    </source>
</reference>
<dbReference type="PANTHER" id="PTHR42776">
    <property type="entry name" value="SERINE PEPTIDASE S9 FAMILY MEMBER"/>
    <property type="match status" value="1"/>
</dbReference>
<dbReference type="GO" id="GO:0004252">
    <property type="term" value="F:serine-type endopeptidase activity"/>
    <property type="evidence" value="ECO:0007669"/>
    <property type="project" value="TreeGrafter"/>
</dbReference>
<accession>A0A7Z0WWG7</accession>
<protein>
    <submittedName>
        <fullName evidence="3">Acylamino-acid-releasing enzyme</fullName>
    </submittedName>
</protein>
<proteinExistence type="predicted"/>
<evidence type="ECO:0000313" key="4">
    <source>
        <dbReference type="Proteomes" id="UP000185604"/>
    </source>
</evidence>
<dbReference type="InterPro" id="IPR029058">
    <property type="entry name" value="AB_hydrolase_fold"/>
</dbReference>
<dbReference type="EMBL" id="LKPO01000022">
    <property type="protein sequence ID" value="OLF89308.1"/>
    <property type="molecule type" value="Genomic_DNA"/>
</dbReference>
<evidence type="ECO:0000259" key="2">
    <source>
        <dbReference type="Pfam" id="PF00326"/>
    </source>
</evidence>